<dbReference type="EMBL" id="NXGL01000008">
    <property type="protein sequence ID" value="PIM95085.1"/>
    <property type="molecule type" value="Genomic_DNA"/>
</dbReference>
<feature type="domain" description="Class II Histidinyl-tRNA synthetase (HisRS)-like catalytic core" evidence="2">
    <location>
        <begin position="33"/>
        <end position="301"/>
    </location>
</feature>
<dbReference type="SUPFAM" id="SSF55681">
    <property type="entry name" value="Class II aaRS and biotin synthetases"/>
    <property type="match status" value="1"/>
</dbReference>
<feature type="region of interest" description="Disordered" evidence="1">
    <location>
        <begin position="409"/>
        <end position="443"/>
    </location>
</feature>
<organism evidence="3 4">
    <name type="scientific">Candidatus Hodgkinia cicadicola</name>
    <dbReference type="NCBI Taxonomy" id="573658"/>
    <lineage>
        <taxon>Bacteria</taxon>
        <taxon>Pseudomonadati</taxon>
        <taxon>Pseudomonadota</taxon>
        <taxon>Alphaproteobacteria</taxon>
        <taxon>Hyphomicrobiales</taxon>
        <taxon>Candidatus Hodgkinia</taxon>
    </lineage>
</organism>
<protein>
    <submittedName>
        <fullName evidence="3">Histidine--tRNA ligase</fullName>
    </submittedName>
</protein>
<comment type="caution">
    <text evidence="3">The sequence shown here is derived from an EMBL/GenBank/DDBJ whole genome shotgun (WGS) entry which is preliminary data.</text>
</comment>
<evidence type="ECO:0000313" key="3">
    <source>
        <dbReference type="EMBL" id="PIM95085.1"/>
    </source>
</evidence>
<dbReference type="Pfam" id="PF13393">
    <property type="entry name" value="tRNA-synt_His"/>
    <property type="match status" value="1"/>
</dbReference>
<dbReference type="PANTHER" id="PTHR11476">
    <property type="entry name" value="HISTIDYL-TRNA SYNTHETASE"/>
    <property type="match status" value="1"/>
</dbReference>
<sequence length="443" mass="50034">MPNTNIIETNLIKLSKTMGFEFICLPLNPNNKLRSDLTSALATIPSTKINTLNYKYGQVFRSEQHVDLGRTNQFEQFDFDIIGIRPPSSEMLLHLTLNSLLPYLNLDLCNLVIGNINILNGICDFLGITCYPTKKSNIISILDKSSNLNFNDLKQLLTNNKHNKNNTVICTINLPSSPITDILSTFWSHKPSISSLNTIYTNLNQSYPVSIGIHELFTTVLISTMTGMKPSSQTINPLLARGLSYYTANIFELQPTCPCCNPNNVFVRVGSLLAGGRYDNLINNTQGPIPSSGFSIGISRLLEYRYSTNKHFKSSTTNTTCICWPQSDCYNPKILTNISNLRRLGFRIKLLGSTTFPNAIKLATNSDVLMYSWQNGWLIKNMSTRHHLHSKITSFKLWKHTLSDQFWTKEPNINPNTRSSNPNKLITTTETNLRTQRPQHNTF</sequence>
<proteinExistence type="predicted"/>
<dbReference type="InterPro" id="IPR045864">
    <property type="entry name" value="aa-tRNA-synth_II/BPL/LPL"/>
</dbReference>
<dbReference type="GO" id="GO:0016874">
    <property type="term" value="F:ligase activity"/>
    <property type="evidence" value="ECO:0007669"/>
    <property type="project" value="UniProtKB-KW"/>
</dbReference>
<dbReference type="InterPro" id="IPR041715">
    <property type="entry name" value="HisRS-like_core"/>
</dbReference>
<name>A0ABX4MIM9_9HYPH</name>
<reference evidence="3" key="1">
    <citation type="submission" date="2017-09" db="EMBL/GenBank/DDBJ databases">
        <authorList>
            <person name="Campbell M.A."/>
            <person name="Lukasik P."/>
            <person name="Simon C."/>
            <person name="McCutcheon J.P."/>
        </authorList>
    </citation>
    <scope>NUCLEOTIDE SEQUENCE [LARGE SCALE GENOMIC DNA]</scope>
    <source>
        <strain evidence="3">MAGCAS</strain>
    </source>
</reference>
<evidence type="ECO:0000313" key="4">
    <source>
        <dbReference type="Proteomes" id="UP000229707"/>
    </source>
</evidence>
<dbReference type="PANTHER" id="PTHR11476:SF7">
    <property type="entry name" value="HISTIDINE--TRNA LIGASE"/>
    <property type="match status" value="1"/>
</dbReference>
<dbReference type="Proteomes" id="UP000229707">
    <property type="component" value="Unassembled WGS sequence"/>
</dbReference>
<keyword evidence="4" id="KW-1185">Reference proteome</keyword>
<accession>A0ABX4MIM9</accession>
<gene>
    <name evidence="3" type="primary">hisS</name>
    <name evidence="3" type="ORF">MAGCAS_87</name>
</gene>
<dbReference type="Gene3D" id="3.30.930.10">
    <property type="entry name" value="Bira Bifunctional Protein, Domain 2"/>
    <property type="match status" value="1"/>
</dbReference>
<evidence type="ECO:0000256" key="1">
    <source>
        <dbReference type="SAM" id="MobiDB-lite"/>
    </source>
</evidence>
<keyword evidence="3" id="KW-0436">Ligase</keyword>
<evidence type="ECO:0000259" key="2">
    <source>
        <dbReference type="Pfam" id="PF13393"/>
    </source>
</evidence>